<dbReference type="OrthoDB" id="3785701at2759"/>
<dbReference type="GeneID" id="54551258"/>
<dbReference type="EMBL" id="ML986489">
    <property type="protein sequence ID" value="KAF2277987.1"/>
    <property type="molecule type" value="Genomic_DNA"/>
</dbReference>
<feature type="compositionally biased region" description="Low complexity" evidence="1">
    <location>
        <begin position="517"/>
        <end position="531"/>
    </location>
</feature>
<reference evidence="2" key="1">
    <citation type="journal article" date="2020" name="Stud. Mycol.">
        <title>101 Dothideomycetes genomes: a test case for predicting lifestyles and emergence of pathogens.</title>
        <authorList>
            <person name="Haridas S."/>
            <person name="Albert R."/>
            <person name="Binder M."/>
            <person name="Bloem J."/>
            <person name="Labutti K."/>
            <person name="Salamov A."/>
            <person name="Andreopoulos B."/>
            <person name="Baker S."/>
            <person name="Barry K."/>
            <person name="Bills G."/>
            <person name="Bluhm B."/>
            <person name="Cannon C."/>
            <person name="Castanera R."/>
            <person name="Culley D."/>
            <person name="Daum C."/>
            <person name="Ezra D."/>
            <person name="Gonzalez J."/>
            <person name="Henrissat B."/>
            <person name="Kuo A."/>
            <person name="Liang C."/>
            <person name="Lipzen A."/>
            <person name="Lutzoni F."/>
            <person name="Magnuson J."/>
            <person name="Mondo S."/>
            <person name="Nolan M."/>
            <person name="Ohm R."/>
            <person name="Pangilinan J."/>
            <person name="Park H.-J."/>
            <person name="Ramirez L."/>
            <person name="Alfaro M."/>
            <person name="Sun H."/>
            <person name="Tritt A."/>
            <person name="Yoshinaga Y."/>
            <person name="Zwiers L.-H."/>
            <person name="Turgeon B."/>
            <person name="Goodwin S."/>
            <person name="Spatafora J."/>
            <person name="Crous P."/>
            <person name="Grigoriev I."/>
        </authorList>
    </citation>
    <scope>NUCLEOTIDE SEQUENCE</scope>
    <source>
        <strain evidence="2">CBS 379.55</strain>
    </source>
</reference>
<dbReference type="RefSeq" id="XP_033655526.1">
    <property type="nucleotide sequence ID" value="XM_033798083.1"/>
</dbReference>
<feature type="compositionally biased region" description="Low complexity" evidence="1">
    <location>
        <begin position="307"/>
        <end position="320"/>
    </location>
</feature>
<evidence type="ECO:0000313" key="2">
    <source>
        <dbReference type="EMBL" id="KAF2277987.1"/>
    </source>
</evidence>
<feature type="compositionally biased region" description="Low complexity" evidence="1">
    <location>
        <begin position="432"/>
        <end position="441"/>
    </location>
</feature>
<dbReference type="AlphaFoldDB" id="A0A6A6JN88"/>
<gene>
    <name evidence="2" type="ORF">EI97DRAFT_432077</name>
</gene>
<protein>
    <submittedName>
        <fullName evidence="2">Uncharacterized protein</fullName>
    </submittedName>
</protein>
<feature type="compositionally biased region" description="Polar residues" evidence="1">
    <location>
        <begin position="253"/>
        <end position="273"/>
    </location>
</feature>
<accession>A0A6A6JN88</accession>
<feature type="compositionally biased region" description="Polar residues" evidence="1">
    <location>
        <begin position="196"/>
        <end position="206"/>
    </location>
</feature>
<evidence type="ECO:0000256" key="1">
    <source>
        <dbReference type="SAM" id="MobiDB-lite"/>
    </source>
</evidence>
<feature type="compositionally biased region" description="Polar residues" evidence="1">
    <location>
        <begin position="55"/>
        <end position="98"/>
    </location>
</feature>
<feature type="compositionally biased region" description="Polar residues" evidence="1">
    <location>
        <begin position="532"/>
        <end position="543"/>
    </location>
</feature>
<evidence type="ECO:0000313" key="3">
    <source>
        <dbReference type="Proteomes" id="UP000800097"/>
    </source>
</evidence>
<dbReference type="Proteomes" id="UP000800097">
    <property type="component" value="Unassembled WGS sequence"/>
</dbReference>
<sequence>MAGGGHSGTGQQKDKRLPAKSKGMERGKNKFDSGDKPYSQPRDASVAEVVDRQLAQRTNNSSPDNPSRGTPKPNATTKPPQQQVNVASAPRSTPSNAPTPVPSGLRTEKRAHPWGNGQQGAQKREVVQRPASGSQESQNSQRSSIPPAKAESRDMSLKKLTSTGSLPAGKKVGLALDKGACFTEDQKKTGMENAQIEAQKSRSMASQAELKENGPANTRMSAPLQRSAQLTQGASTAAAERPRSPIAADARGETTTPTNGTQNKVQATSNGSFAVSPVPALAAQPNGRSRQLQQSVSNAPKPPPKPAVANPHNTPQAQPSQPSPRPVESVKPSNIPALPPQSSARQPVQHAPPDSTLSRRANPVAPPKLAVRASVPTTQVGNELRKSSNPVGRDGVKRADDGKSGTASAAPGEAPKDKVQPAPKGTIPKMAPVVTVQQPTETTKDAPLSTAKYTRALENNMPNAETAKKALQPAGSTEAETDASRDTTMKDAPDSVHVPPDTGDAISKVIKQTPSFTPGTRTPRTNLTNTTASAPTPETNPTRNSSTPNAANPSASAIATATTTHIATTTIPTLPQTQTFTYTLHQKLYTELDNPSLIPSTPLSPPYTSLAAANAQAALLVAATKSFHASHNIHFSSVREFRDENDCLVFVGVGTNPAAGDDVAGRKNYCRIWVERRVVLGDVRGTADAAESGDAQGGRTEYICKTLFLLRLCKVIVNDSSDSEADDGDDGDSGEVRLEYIPLSDPAIRRLNVFSEVYTVRAQANSAARRLQIGLSHKKEPLKETERRWQEEENRRLMDKIHVLEGLDTVIGSGDESEEGEEKEKGKGKGKGKGRKKTEAEREAEKPARRRGCWESEFNGLGGERYRLWVERVQVCGPRNM</sequence>
<feature type="compositionally biased region" description="Low complexity" evidence="1">
    <location>
        <begin position="544"/>
        <end position="556"/>
    </location>
</feature>
<keyword evidence="3" id="KW-1185">Reference proteome</keyword>
<feature type="compositionally biased region" description="Basic and acidic residues" evidence="1">
    <location>
        <begin position="12"/>
        <end position="35"/>
    </location>
</feature>
<feature type="compositionally biased region" description="Basic and acidic residues" evidence="1">
    <location>
        <begin position="482"/>
        <end position="494"/>
    </location>
</feature>
<feature type="compositionally biased region" description="Basic and acidic residues" evidence="1">
    <location>
        <begin position="837"/>
        <end position="847"/>
    </location>
</feature>
<organism evidence="2 3">
    <name type="scientific">Westerdykella ornata</name>
    <dbReference type="NCBI Taxonomy" id="318751"/>
    <lineage>
        <taxon>Eukaryota</taxon>
        <taxon>Fungi</taxon>
        <taxon>Dikarya</taxon>
        <taxon>Ascomycota</taxon>
        <taxon>Pezizomycotina</taxon>
        <taxon>Dothideomycetes</taxon>
        <taxon>Pleosporomycetidae</taxon>
        <taxon>Pleosporales</taxon>
        <taxon>Sporormiaceae</taxon>
        <taxon>Westerdykella</taxon>
    </lineage>
</organism>
<name>A0A6A6JN88_WESOR</name>
<feature type="region of interest" description="Disordered" evidence="1">
    <location>
        <begin position="809"/>
        <end position="856"/>
    </location>
</feature>
<feature type="compositionally biased region" description="Polar residues" evidence="1">
    <location>
        <begin position="131"/>
        <end position="144"/>
    </location>
</feature>
<feature type="region of interest" description="Disordered" evidence="1">
    <location>
        <begin position="1"/>
        <end position="556"/>
    </location>
</feature>
<feature type="compositionally biased region" description="Polar residues" evidence="1">
    <location>
        <begin position="215"/>
        <end position="235"/>
    </location>
</feature>
<feature type="compositionally biased region" description="Basic and acidic residues" evidence="1">
    <location>
        <begin position="394"/>
        <end position="403"/>
    </location>
</feature>
<proteinExistence type="predicted"/>